<feature type="compositionally biased region" description="Basic and acidic residues" evidence="2">
    <location>
        <begin position="125"/>
        <end position="142"/>
    </location>
</feature>
<dbReference type="HOGENOM" id="CLU_012494_13_4_1"/>
<reference evidence="4 5" key="1">
    <citation type="submission" date="2015-01" db="EMBL/GenBank/DDBJ databases">
        <title>The Genome Sequence of Exophiala oligosperma CBS72588.</title>
        <authorList>
            <consortium name="The Broad Institute Genomics Platform"/>
            <person name="Cuomo C."/>
            <person name="de Hoog S."/>
            <person name="Gorbushina A."/>
            <person name="Stielow B."/>
            <person name="Teixiera M."/>
            <person name="Abouelleil A."/>
            <person name="Chapman S.B."/>
            <person name="Priest M."/>
            <person name="Young S.K."/>
            <person name="Wortman J."/>
            <person name="Nusbaum C."/>
            <person name="Birren B."/>
        </authorList>
    </citation>
    <scope>NUCLEOTIDE SEQUENCE [LARGE SCALE GENOMIC DNA]</scope>
    <source>
        <strain evidence="4 5">CBS 72588</strain>
    </source>
</reference>
<dbReference type="Pfam" id="PF07859">
    <property type="entry name" value="Abhydrolase_3"/>
    <property type="match status" value="1"/>
</dbReference>
<dbReference type="Gene3D" id="3.40.50.1820">
    <property type="entry name" value="alpha/beta hydrolase"/>
    <property type="match status" value="1"/>
</dbReference>
<keyword evidence="1" id="KW-0378">Hydrolase</keyword>
<dbReference type="InterPro" id="IPR050300">
    <property type="entry name" value="GDXG_lipolytic_enzyme"/>
</dbReference>
<evidence type="ECO:0000259" key="3">
    <source>
        <dbReference type="Pfam" id="PF07859"/>
    </source>
</evidence>
<dbReference type="Proteomes" id="UP000053342">
    <property type="component" value="Unassembled WGS sequence"/>
</dbReference>
<feature type="compositionally biased region" description="Low complexity" evidence="2">
    <location>
        <begin position="110"/>
        <end position="122"/>
    </location>
</feature>
<feature type="region of interest" description="Disordered" evidence="2">
    <location>
        <begin position="330"/>
        <end position="377"/>
    </location>
</feature>
<organism evidence="4 5">
    <name type="scientific">Exophiala oligosperma</name>
    <dbReference type="NCBI Taxonomy" id="215243"/>
    <lineage>
        <taxon>Eukaryota</taxon>
        <taxon>Fungi</taxon>
        <taxon>Dikarya</taxon>
        <taxon>Ascomycota</taxon>
        <taxon>Pezizomycotina</taxon>
        <taxon>Eurotiomycetes</taxon>
        <taxon>Chaetothyriomycetidae</taxon>
        <taxon>Chaetothyriales</taxon>
        <taxon>Herpotrichiellaceae</taxon>
        <taxon>Exophiala</taxon>
    </lineage>
</organism>
<dbReference type="AlphaFoldDB" id="A0A0D2CFK7"/>
<protein>
    <recommendedName>
        <fullName evidence="3">Alpha/beta hydrolase fold-3 domain-containing protein</fullName>
    </recommendedName>
</protein>
<gene>
    <name evidence="4" type="ORF">PV06_01249</name>
</gene>
<keyword evidence="5" id="KW-1185">Reference proteome</keyword>
<evidence type="ECO:0000256" key="1">
    <source>
        <dbReference type="ARBA" id="ARBA00022801"/>
    </source>
</evidence>
<feature type="compositionally biased region" description="Basic and acidic residues" evidence="2">
    <location>
        <begin position="19"/>
        <end position="29"/>
    </location>
</feature>
<feature type="compositionally biased region" description="Low complexity" evidence="2">
    <location>
        <begin position="143"/>
        <end position="156"/>
    </location>
</feature>
<dbReference type="SUPFAM" id="SSF53474">
    <property type="entry name" value="alpha/beta-Hydrolases"/>
    <property type="match status" value="1"/>
</dbReference>
<dbReference type="EMBL" id="KN847332">
    <property type="protein sequence ID" value="KIW48682.1"/>
    <property type="molecule type" value="Genomic_DNA"/>
</dbReference>
<dbReference type="RefSeq" id="XP_016268898.1">
    <property type="nucleotide sequence ID" value="XM_016401845.1"/>
</dbReference>
<dbReference type="PANTHER" id="PTHR48081:SF8">
    <property type="entry name" value="ALPHA_BETA HYDROLASE FOLD-3 DOMAIN-CONTAINING PROTEIN-RELATED"/>
    <property type="match status" value="1"/>
</dbReference>
<proteinExistence type="predicted"/>
<feature type="compositionally biased region" description="Low complexity" evidence="2">
    <location>
        <begin position="334"/>
        <end position="343"/>
    </location>
</feature>
<dbReference type="PANTHER" id="PTHR48081">
    <property type="entry name" value="AB HYDROLASE SUPERFAMILY PROTEIN C4A8.06C"/>
    <property type="match status" value="1"/>
</dbReference>
<feature type="region of interest" description="Disordered" evidence="2">
    <location>
        <begin position="110"/>
        <end position="161"/>
    </location>
</feature>
<feature type="compositionally biased region" description="Basic and acidic residues" evidence="2">
    <location>
        <begin position="344"/>
        <end position="360"/>
    </location>
</feature>
<feature type="compositionally biased region" description="Polar residues" evidence="2">
    <location>
        <begin position="30"/>
        <end position="39"/>
    </location>
</feature>
<accession>A0A0D2CFK7</accession>
<sequence>MATSSSHSDNTKITDQQNPEEKANDELSQHYRSQSRSASIKITKRTDLSVLYRVVRTLIRPIRPRLVKIGNDMPAGSQRLSAPKRRGCEAIESQREGVWEYTFRHVEASQIQARSQSQSNSRSRSHLDKDNVINIDHEKAIRTTDSSSTSPNATSSSRKKQKHRIYYFSGGGFQSPPSGGHWLFLGKLAKDLQMSSSETDATEFEVTLVAQPLAPASPAPDALPVLRRWVTSVLDDAARQSDTDSTVTVTLAGDSSGGNVALSLGMWAVQELPDLARNALSSILVISPAVDLRNVNEEIKVADKYDPILTIGLTGDVACAWVGSVESKRRPKTNRTMTNTNRNTKTEMDKDTDTETEAKKGVGMREMSTSDPSVSPLLHSDPTFEKLRDNQVCVHGVVGTHDVLAPDALEMMRKCDRFGVPGEWLVWEGQMHCFPLAGVGDILGLREGKEARMWIEDVLKRNVVRSRESTCVV</sequence>
<name>A0A0D2CFK7_9EURO</name>
<feature type="compositionally biased region" description="Polar residues" evidence="2">
    <location>
        <begin position="1"/>
        <end position="17"/>
    </location>
</feature>
<dbReference type="OrthoDB" id="2152029at2759"/>
<evidence type="ECO:0000313" key="5">
    <source>
        <dbReference type="Proteomes" id="UP000053342"/>
    </source>
</evidence>
<dbReference type="GO" id="GO:0016787">
    <property type="term" value="F:hydrolase activity"/>
    <property type="evidence" value="ECO:0007669"/>
    <property type="project" value="UniProtKB-KW"/>
</dbReference>
<feature type="domain" description="Alpha/beta hydrolase fold-3" evidence="3">
    <location>
        <begin position="179"/>
        <end position="314"/>
    </location>
</feature>
<dbReference type="VEuPathDB" id="FungiDB:PV06_01249"/>
<dbReference type="GeneID" id="27353323"/>
<evidence type="ECO:0000256" key="2">
    <source>
        <dbReference type="SAM" id="MobiDB-lite"/>
    </source>
</evidence>
<feature type="region of interest" description="Disordered" evidence="2">
    <location>
        <begin position="1"/>
        <end position="39"/>
    </location>
</feature>
<dbReference type="InterPro" id="IPR013094">
    <property type="entry name" value="AB_hydrolase_3"/>
</dbReference>
<dbReference type="STRING" id="215243.A0A0D2CFK7"/>
<dbReference type="InterPro" id="IPR029058">
    <property type="entry name" value="AB_hydrolase_fold"/>
</dbReference>
<evidence type="ECO:0000313" key="4">
    <source>
        <dbReference type="EMBL" id="KIW48682.1"/>
    </source>
</evidence>